<proteinExistence type="predicted"/>
<dbReference type="EMBL" id="JAWDJW010003452">
    <property type="protein sequence ID" value="KAK3076873.1"/>
    <property type="molecule type" value="Genomic_DNA"/>
</dbReference>
<dbReference type="Proteomes" id="UP001186974">
    <property type="component" value="Unassembled WGS sequence"/>
</dbReference>
<comment type="caution">
    <text evidence="1">The sequence shown here is derived from an EMBL/GenBank/DDBJ whole genome shotgun (WGS) entry which is preliminary data.</text>
</comment>
<protein>
    <submittedName>
        <fullName evidence="1">Uncharacterized protein</fullName>
    </submittedName>
</protein>
<sequence>MEAAKRQESGYARKLREAAEAAGLPTAGLALDAERLPSTTASSVSERAVEDPSVWREMGTREMMGTLAGELEVWQRKFVG</sequence>
<name>A0ACC3DK65_9PEZI</name>
<accession>A0ACC3DK65</accession>
<organism evidence="1 2">
    <name type="scientific">Coniosporium uncinatum</name>
    <dbReference type="NCBI Taxonomy" id="93489"/>
    <lineage>
        <taxon>Eukaryota</taxon>
        <taxon>Fungi</taxon>
        <taxon>Dikarya</taxon>
        <taxon>Ascomycota</taxon>
        <taxon>Pezizomycotina</taxon>
        <taxon>Dothideomycetes</taxon>
        <taxon>Dothideomycetes incertae sedis</taxon>
        <taxon>Coniosporium</taxon>
    </lineage>
</organism>
<reference evidence="1" key="1">
    <citation type="submission" date="2024-09" db="EMBL/GenBank/DDBJ databases">
        <title>Black Yeasts Isolated from many extreme environments.</title>
        <authorList>
            <person name="Coleine C."/>
            <person name="Stajich J.E."/>
            <person name="Selbmann L."/>
        </authorList>
    </citation>
    <scope>NUCLEOTIDE SEQUENCE</scope>
    <source>
        <strain evidence="1">CCFEE 5737</strain>
    </source>
</reference>
<gene>
    <name evidence="1" type="ORF">LTS18_011766</name>
</gene>
<keyword evidence="2" id="KW-1185">Reference proteome</keyword>
<evidence type="ECO:0000313" key="1">
    <source>
        <dbReference type="EMBL" id="KAK3076873.1"/>
    </source>
</evidence>
<evidence type="ECO:0000313" key="2">
    <source>
        <dbReference type="Proteomes" id="UP001186974"/>
    </source>
</evidence>